<dbReference type="PANTHER" id="PTHR35509">
    <property type="entry name" value="DOMAIN PROTEIN, PUTATIVE (DUF1995)-RELATED"/>
    <property type="match status" value="1"/>
</dbReference>
<sequence>MVQLPESLEEAIAQAREATTSAIADGYTRLMVEILFPELKGMPIAKDFIPAFSDLGSQLRVLFPDAGAAALAKRDWGEVEFKIDYLGTNPDLVAEKIQPEDKLLLVIEPSSVEVSQAEKLCQAAGDRTVVMLMPKLEDTSVVGIGYAARQLRERFLSKLVSCYHLRPLDGAAVFRCYPSGWQVLRETPAGYQLVVERAEKPMGDEVIEILTGGDRNSSSNGEAENTSQFKRPGFLSNLQQMWRALTN</sequence>
<reference evidence="2 3" key="2">
    <citation type="submission" date="2018-03" db="EMBL/GenBank/DDBJ databases">
        <title>The ancient ancestry and fast evolution of plastids.</title>
        <authorList>
            <person name="Moore K.R."/>
            <person name="Magnabosco C."/>
            <person name="Momper L."/>
            <person name="Gold D.A."/>
            <person name="Bosak T."/>
            <person name="Fournier G.P."/>
        </authorList>
    </citation>
    <scope>NUCLEOTIDE SEQUENCE [LARGE SCALE GENOMIC DNA]</scope>
    <source>
        <strain evidence="2 3">CCAP 1448/3</strain>
    </source>
</reference>
<gene>
    <name evidence="2" type="ORF">C7B64_09575</name>
</gene>
<proteinExistence type="predicted"/>
<comment type="caution">
    <text evidence="2">The sequence shown here is derived from an EMBL/GenBank/DDBJ whole genome shotgun (WGS) entry which is preliminary data.</text>
</comment>
<keyword evidence="3" id="KW-1185">Reference proteome</keyword>
<name>A0A2T1C4K4_9CYAN</name>
<dbReference type="RefSeq" id="WP_106288424.1">
    <property type="nucleotide sequence ID" value="NZ_CAWNTC010000014.1"/>
</dbReference>
<dbReference type="Proteomes" id="UP000238762">
    <property type="component" value="Unassembled WGS sequence"/>
</dbReference>
<dbReference type="OrthoDB" id="482920at2"/>
<feature type="domain" description="DUF1995" evidence="1">
    <location>
        <begin position="5"/>
        <end position="206"/>
    </location>
</feature>
<reference evidence="2 3" key="1">
    <citation type="submission" date="2018-02" db="EMBL/GenBank/DDBJ databases">
        <authorList>
            <person name="Cohen D.B."/>
            <person name="Kent A.D."/>
        </authorList>
    </citation>
    <scope>NUCLEOTIDE SEQUENCE [LARGE SCALE GENOMIC DNA]</scope>
    <source>
        <strain evidence="2 3">CCAP 1448/3</strain>
    </source>
</reference>
<dbReference type="EMBL" id="PVWJ01000038">
    <property type="protein sequence ID" value="PSB03189.1"/>
    <property type="molecule type" value="Genomic_DNA"/>
</dbReference>
<evidence type="ECO:0000259" key="1">
    <source>
        <dbReference type="Pfam" id="PF09353"/>
    </source>
</evidence>
<dbReference type="AlphaFoldDB" id="A0A2T1C4K4"/>
<accession>A0A2T1C4K4</accession>
<evidence type="ECO:0000313" key="3">
    <source>
        <dbReference type="Proteomes" id="UP000238762"/>
    </source>
</evidence>
<dbReference type="InterPro" id="IPR018962">
    <property type="entry name" value="DUF1995"/>
</dbReference>
<protein>
    <submittedName>
        <fullName evidence="2">DUF1995 domain-containing protein</fullName>
    </submittedName>
</protein>
<dbReference type="Pfam" id="PF09353">
    <property type="entry name" value="DUF1995"/>
    <property type="match status" value="1"/>
</dbReference>
<dbReference type="PANTHER" id="PTHR35509:SF1">
    <property type="entry name" value="DOMAIN PROTEIN, PUTATIVE (DUF1995)-RELATED"/>
    <property type="match status" value="1"/>
</dbReference>
<organism evidence="2 3">
    <name type="scientific">Merismopedia glauca CCAP 1448/3</name>
    <dbReference type="NCBI Taxonomy" id="1296344"/>
    <lineage>
        <taxon>Bacteria</taxon>
        <taxon>Bacillati</taxon>
        <taxon>Cyanobacteriota</taxon>
        <taxon>Cyanophyceae</taxon>
        <taxon>Synechococcales</taxon>
        <taxon>Merismopediaceae</taxon>
        <taxon>Merismopedia</taxon>
    </lineage>
</organism>
<dbReference type="InterPro" id="IPR053021">
    <property type="entry name" value="Chloroplast_ADK"/>
</dbReference>
<evidence type="ECO:0000313" key="2">
    <source>
        <dbReference type="EMBL" id="PSB03189.1"/>
    </source>
</evidence>